<dbReference type="PANTHER" id="PTHR33112">
    <property type="entry name" value="DOMAIN PROTEIN, PUTATIVE-RELATED"/>
    <property type="match status" value="1"/>
</dbReference>
<evidence type="ECO:0000313" key="2">
    <source>
        <dbReference type="EMBL" id="KAF1812913.1"/>
    </source>
</evidence>
<accession>A0A6G1G4C7</accession>
<evidence type="ECO:0000313" key="3">
    <source>
        <dbReference type="Proteomes" id="UP000504638"/>
    </source>
</evidence>
<feature type="domain" description="Heterokaryon incompatibility" evidence="1">
    <location>
        <begin position="45"/>
        <end position="180"/>
    </location>
</feature>
<dbReference type="Pfam" id="PF06985">
    <property type="entry name" value="HET"/>
    <property type="match status" value="1"/>
</dbReference>
<evidence type="ECO:0000259" key="1">
    <source>
        <dbReference type="Pfam" id="PF06985"/>
    </source>
</evidence>
<reference evidence="4" key="3">
    <citation type="submission" date="2025-04" db="UniProtKB">
        <authorList>
            <consortium name="RefSeq"/>
        </authorList>
    </citation>
    <scope>IDENTIFICATION</scope>
    <source>
        <strain evidence="4">CBS 781.70</strain>
    </source>
</reference>
<dbReference type="RefSeq" id="XP_033534544.1">
    <property type="nucleotide sequence ID" value="XM_033676335.1"/>
</dbReference>
<evidence type="ECO:0000313" key="4">
    <source>
        <dbReference type="RefSeq" id="XP_033534544.1"/>
    </source>
</evidence>
<sequence length="214" mass="24437">MWLNFCRKHHTQLCSISAGDPVQGFQLIDCNSDNRIITATRNMEYIALSYVWGPNASVDAVKNGTLIRNRLPQTVRDAIDVTKRLGYRYLWVDRHCIPTDSQTKHSQISQMDIIYKQAQATLLGASGDGADFGLPGAESRQRDEQPTAALGRHTLFSTLQHPKVKIWKSTWDSRGWAYQEAMLSTRRIFFTEEQVYWECRSMQCTEAHPPTLAD</sequence>
<reference evidence="2 4" key="1">
    <citation type="submission" date="2020-01" db="EMBL/GenBank/DDBJ databases">
        <authorList>
            <consortium name="DOE Joint Genome Institute"/>
            <person name="Haridas S."/>
            <person name="Albert R."/>
            <person name="Binder M."/>
            <person name="Bloem J."/>
            <person name="Labutti K."/>
            <person name="Salamov A."/>
            <person name="Andreopoulos B."/>
            <person name="Baker S.E."/>
            <person name="Barry K."/>
            <person name="Bills G."/>
            <person name="Bluhm B.H."/>
            <person name="Cannon C."/>
            <person name="Castanera R."/>
            <person name="Culley D.E."/>
            <person name="Daum C."/>
            <person name="Ezra D."/>
            <person name="Gonzalez J.B."/>
            <person name="Henrissat B."/>
            <person name="Kuo A."/>
            <person name="Liang C."/>
            <person name="Lipzen A."/>
            <person name="Lutzoni F."/>
            <person name="Magnuson J."/>
            <person name="Mondo S."/>
            <person name="Nolan M."/>
            <person name="Ohm R."/>
            <person name="Pangilinan J."/>
            <person name="Park H.-J."/>
            <person name="Ramirez L."/>
            <person name="Alfaro M."/>
            <person name="Sun H."/>
            <person name="Tritt A."/>
            <person name="Yoshinaga Y."/>
            <person name="Zwiers L.-H."/>
            <person name="Turgeon B.G."/>
            <person name="Goodwin S.B."/>
            <person name="Spatafora J.W."/>
            <person name="Crous P.W."/>
            <person name="Grigoriev I.V."/>
        </authorList>
    </citation>
    <scope>NUCLEOTIDE SEQUENCE</scope>
    <source>
        <strain evidence="2 4">CBS 781.70</strain>
    </source>
</reference>
<dbReference type="Proteomes" id="UP000504638">
    <property type="component" value="Unplaced"/>
</dbReference>
<protein>
    <submittedName>
        <fullName evidence="2 4">HET-domain-containing protein</fullName>
    </submittedName>
</protein>
<dbReference type="PANTHER" id="PTHR33112:SF1">
    <property type="entry name" value="HETEROKARYON INCOMPATIBILITY DOMAIN-CONTAINING PROTEIN"/>
    <property type="match status" value="1"/>
</dbReference>
<dbReference type="GeneID" id="54416905"/>
<dbReference type="EMBL" id="ML975156">
    <property type="protein sequence ID" value="KAF1812913.1"/>
    <property type="molecule type" value="Genomic_DNA"/>
</dbReference>
<dbReference type="OrthoDB" id="5428863at2759"/>
<dbReference type="InterPro" id="IPR010730">
    <property type="entry name" value="HET"/>
</dbReference>
<dbReference type="AlphaFoldDB" id="A0A6G1G4C7"/>
<keyword evidence="3" id="KW-1185">Reference proteome</keyword>
<name>A0A6G1G4C7_9PEZI</name>
<gene>
    <name evidence="2 4" type="ORF">P152DRAFT_396013</name>
</gene>
<reference evidence="4" key="2">
    <citation type="submission" date="2020-04" db="EMBL/GenBank/DDBJ databases">
        <authorList>
            <consortium name="NCBI Genome Project"/>
        </authorList>
    </citation>
    <scope>NUCLEOTIDE SEQUENCE</scope>
    <source>
        <strain evidence="4">CBS 781.70</strain>
    </source>
</reference>
<organism evidence="2">
    <name type="scientific">Eremomyces bilateralis CBS 781.70</name>
    <dbReference type="NCBI Taxonomy" id="1392243"/>
    <lineage>
        <taxon>Eukaryota</taxon>
        <taxon>Fungi</taxon>
        <taxon>Dikarya</taxon>
        <taxon>Ascomycota</taxon>
        <taxon>Pezizomycotina</taxon>
        <taxon>Dothideomycetes</taxon>
        <taxon>Dothideomycetes incertae sedis</taxon>
        <taxon>Eremomycetales</taxon>
        <taxon>Eremomycetaceae</taxon>
        <taxon>Eremomyces</taxon>
    </lineage>
</organism>
<proteinExistence type="predicted"/>